<gene>
    <name evidence="2" type="ORF">FHS31_002830</name>
</gene>
<dbReference type="RefSeq" id="WP_167074592.1">
    <property type="nucleotide sequence ID" value="NZ_JAAOZC010000009.1"/>
</dbReference>
<evidence type="ECO:0000313" key="2">
    <source>
        <dbReference type="EMBL" id="NIJ09198.1"/>
    </source>
</evidence>
<reference evidence="2 3" key="1">
    <citation type="submission" date="2020-03" db="EMBL/GenBank/DDBJ databases">
        <title>Genomic Encyclopedia of Type Strains, Phase III (KMG-III): the genomes of soil and plant-associated and newly described type strains.</title>
        <authorList>
            <person name="Whitman W."/>
        </authorList>
    </citation>
    <scope>NUCLEOTIDE SEQUENCE [LARGE SCALE GENOMIC DNA]</scope>
    <source>
        <strain evidence="2 3">CECT 8804</strain>
    </source>
</reference>
<dbReference type="EMBL" id="JAAOZC010000009">
    <property type="protein sequence ID" value="NIJ09198.1"/>
    <property type="molecule type" value="Genomic_DNA"/>
</dbReference>
<dbReference type="PROSITE" id="PS51257">
    <property type="entry name" value="PROKAR_LIPOPROTEIN"/>
    <property type="match status" value="1"/>
</dbReference>
<comment type="caution">
    <text evidence="2">The sequence shown here is derived from an EMBL/GenBank/DDBJ whole genome shotgun (WGS) entry which is preliminary data.</text>
</comment>
<evidence type="ECO:0000256" key="1">
    <source>
        <dbReference type="SAM" id="SignalP"/>
    </source>
</evidence>
<feature type="signal peptide" evidence="1">
    <location>
        <begin position="1"/>
        <end position="23"/>
    </location>
</feature>
<sequence>MMPRLHVFIAGLVVIACSQGAPAQDSKASQGPDIIVKGEKEAKDIAKFTRNPRVPGGYQIESHNELSESEIFLTCARPSAALLRQVIEGPPNAADTITRQGEFVEQHLNCHQHYNASAFTGSSGFGPSLMPKEFATDKDAQSLGRSYQGFFDRAAMLDYAIKTYAPDIGLTKAETHDDAVIERFNNTERARNRYRWPEDLRYFKVAICMVQAEPDLATQMIHTPTGSNQSAKLGFNMLSRARECVPGANRIQVDPVQFRVYVTDALYRWVEAARDVESLIPAS</sequence>
<protein>
    <submittedName>
        <fullName evidence="2">Uncharacterized protein</fullName>
    </submittedName>
</protein>
<name>A0ABX0TVY5_9SPHN</name>
<proteinExistence type="predicted"/>
<accession>A0ABX0TVY5</accession>
<dbReference type="Proteomes" id="UP000727456">
    <property type="component" value="Unassembled WGS sequence"/>
</dbReference>
<organism evidence="2 3">
    <name type="scientific">Sphingomonas vulcanisoli</name>
    <dbReference type="NCBI Taxonomy" id="1658060"/>
    <lineage>
        <taxon>Bacteria</taxon>
        <taxon>Pseudomonadati</taxon>
        <taxon>Pseudomonadota</taxon>
        <taxon>Alphaproteobacteria</taxon>
        <taxon>Sphingomonadales</taxon>
        <taxon>Sphingomonadaceae</taxon>
        <taxon>Sphingomonas</taxon>
    </lineage>
</organism>
<keyword evidence="3" id="KW-1185">Reference proteome</keyword>
<feature type="chain" id="PRO_5047268619" evidence="1">
    <location>
        <begin position="24"/>
        <end position="283"/>
    </location>
</feature>
<keyword evidence="1" id="KW-0732">Signal</keyword>
<evidence type="ECO:0000313" key="3">
    <source>
        <dbReference type="Proteomes" id="UP000727456"/>
    </source>
</evidence>